<keyword evidence="3" id="KW-1185">Reference proteome</keyword>
<dbReference type="InterPro" id="IPR036390">
    <property type="entry name" value="WH_DNA-bd_sf"/>
</dbReference>
<dbReference type="EMBL" id="JBHSXS010000004">
    <property type="protein sequence ID" value="MFC6880280.1"/>
    <property type="molecule type" value="Genomic_DNA"/>
</dbReference>
<reference evidence="3" key="1">
    <citation type="journal article" date="2019" name="Int. J. Syst. Evol. Microbiol.">
        <title>The Global Catalogue of Microorganisms (GCM) 10K type strain sequencing project: providing services to taxonomists for standard genome sequencing and annotation.</title>
        <authorList>
            <consortium name="The Broad Institute Genomics Platform"/>
            <consortium name="The Broad Institute Genome Sequencing Center for Infectious Disease"/>
            <person name="Wu L."/>
            <person name="Ma J."/>
        </authorList>
    </citation>
    <scope>NUCLEOTIDE SEQUENCE [LARGE SCALE GENOMIC DNA]</scope>
    <source>
        <strain evidence="3">JCM 3369</strain>
    </source>
</reference>
<evidence type="ECO:0000259" key="1">
    <source>
        <dbReference type="Pfam" id="PF03551"/>
    </source>
</evidence>
<proteinExistence type="predicted"/>
<dbReference type="InterPro" id="IPR052509">
    <property type="entry name" value="Metal_resp_DNA-bind_regulator"/>
</dbReference>
<dbReference type="Gene3D" id="1.10.10.10">
    <property type="entry name" value="Winged helix-like DNA-binding domain superfamily/Winged helix DNA-binding domain"/>
    <property type="match status" value="1"/>
</dbReference>
<protein>
    <submittedName>
        <fullName evidence="2">PadR family transcriptional regulator</fullName>
    </submittedName>
</protein>
<gene>
    <name evidence="2" type="ORF">ACFQKB_10950</name>
</gene>
<accession>A0ABW2CIK9</accession>
<feature type="domain" description="Transcription regulator PadR N-terminal" evidence="1">
    <location>
        <begin position="26"/>
        <end position="101"/>
    </location>
</feature>
<evidence type="ECO:0000313" key="3">
    <source>
        <dbReference type="Proteomes" id="UP001596380"/>
    </source>
</evidence>
<dbReference type="PANTHER" id="PTHR33169:SF27">
    <property type="entry name" value="TRANSCRIPTIONAL REGULATOR PADR FAMILY PROTEIN"/>
    <property type="match status" value="1"/>
</dbReference>
<dbReference type="InterPro" id="IPR036388">
    <property type="entry name" value="WH-like_DNA-bd_sf"/>
</dbReference>
<name>A0ABW2CIK9_9ACTN</name>
<dbReference type="SUPFAM" id="SSF46785">
    <property type="entry name" value="Winged helix' DNA-binding domain"/>
    <property type="match status" value="1"/>
</dbReference>
<dbReference type="InterPro" id="IPR005149">
    <property type="entry name" value="Tscrpt_reg_PadR_N"/>
</dbReference>
<organism evidence="2 3">
    <name type="scientific">Actinomadura yumaensis</name>
    <dbReference type="NCBI Taxonomy" id="111807"/>
    <lineage>
        <taxon>Bacteria</taxon>
        <taxon>Bacillati</taxon>
        <taxon>Actinomycetota</taxon>
        <taxon>Actinomycetes</taxon>
        <taxon>Streptosporangiales</taxon>
        <taxon>Thermomonosporaceae</taxon>
        <taxon>Actinomadura</taxon>
    </lineage>
</organism>
<comment type="caution">
    <text evidence="2">The sequence shown here is derived from an EMBL/GenBank/DDBJ whole genome shotgun (WGS) entry which is preliminary data.</text>
</comment>
<dbReference type="Pfam" id="PF03551">
    <property type="entry name" value="PadR"/>
    <property type="match status" value="1"/>
</dbReference>
<sequence length="225" mass="25701">MHEQARMGERPMPKRRKVSNILGLAVLVTLSARPMHPYEIASLLRARGKDQDMKIKWGTLYTVVRNLEKHGFLEVAQNVRHGARPERTVYRITDLGREEMTDWVRELVAVPEREFPRFEAALSSLGVLPPDEAAELLRQRLKALETQICEHRTELAAAEGLPRIFLVETEYDLALRVAEADWVRVLLEDLTQGTLAGLDVWRGYHETGHVPEEIADWAEKGAIDH</sequence>
<dbReference type="RefSeq" id="WP_378044914.1">
    <property type="nucleotide sequence ID" value="NZ_JBHSXE010000001.1"/>
</dbReference>
<evidence type="ECO:0000313" key="2">
    <source>
        <dbReference type="EMBL" id="MFC6880280.1"/>
    </source>
</evidence>
<dbReference type="Proteomes" id="UP001596380">
    <property type="component" value="Unassembled WGS sequence"/>
</dbReference>
<dbReference type="PANTHER" id="PTHR33169">
    <property type="entry name" value="PADR-FAMILY TRANSCRIPTIONAL REGULATOR"/>
    <property type="match status" value="1"/>
</dbReference>